<keyword evidence="3" id="KW-1185">Reference proteome</keyword>
<feature type="transmembrane region" description="Helical" evidence="1">
    <location>
        <begin position="101"/>
        <end position="123"/>
    </location>
</feature>
<dbReference type="AlphaFoldDB" id="A0A4R8WVK9"/>
<gene>
    <name evidence="2" type="ORF">E3O19_05200</name>
</gene>
<name>A0A4R8WVK9_9MICO</name>
<feature type="transmembrane region" description="Helical" evidence="1">
    <location>
        <begin position="197"/>
        <end position="217"/>
    </location>
</feature>
<dbReference type="EMBL" id="SOFP01000023">
    <property type="protein sequence ID" value="TFC18203.1"/>
    <property type="molecule type" value="Genomic_DNA"/>
</dbReference>
<feature type="transmembrane region" description="Helical" evidence="1">
    <location>
        <begin position="435"/>
        <end position="456"/>
    </location>
</feature>
<keyword evidence="1" id="KW-0812">Transmembrane</keyword>
<evidence type="ECO:0000313" key="2">
    <source>
        <dbReference type="EMBL" id="TFC18203.1"/>
    </source>
</evidence>
<keyword evidence="1" id="KW-1133">Transmembrane helix</keyword>
<feature type="transmembrane region" description="Helical" evidence="1">
    <location>
        <begin position="9"/>
        <end position="32"/>
    </location>
</feature>
<proteinExistence type="predicted"/>
<dbReference type="Proteomes" id="UP000298412">
    <property type="component" value="Unassembled WGS sequence"/>
</dbReference>
<feature type="transmembrane region" description="Helical" evidence="1">
    <location>
        <begin position="378"/>
        <end position="398"/>
    </location>
</feature>
<keyword evidence="1" id="KW-0472">Membrane</keyword>
<feature type="transmembrane region" description="Helical" evidence="1">
    <location>
        <begin position="44"/>
        <end position="62"/>
    </location>
</feature>
<comment type="caution">
    <text evidence="2">The sequence shown here is derived from an EMBL/GenBank/DDBJ whole genome shotgun (WGS) entry which is preliminary data.</text>
</comment>
<accession>A0A4R8WVK9</accession>
<sequence>MNQKLGRMLWAACSILIVIAAVWGLLVVVGGVLNPQVSAFDARPLLLCISLSGFAVVSYLAWPSRWNIVAHTQLAFSIVAYVIPILLLDGLSNVSGAALDLYAQVIVLGFVACTLGVAIGGWVGRLGDWSRVLDRISFATFSGLGNMSKRTQIIVVLSILGMVASFTVMGFIPALAADPYAAKFFRGEYAVRYGPVAPLYRLATSAISLLFPLVAMYAWKYRSAKWYMILVGSLGVMLLSLQREPALSGILLFAGILVATRGRGMWIYFLGILGVYFVGSALYYVLSLWGVDSFAHGSYASTSFLAEIAAGSPDVADQINFFTKWLDRPEYTHGLTFVGGLIPGNFKWNPSVWSLSVINPGVDVSAISSGGLRLPAPIWGFVSFGWPGVVAVSFGYGFFTGVLAGFARRLIPSTNLAQATVLTVIYVSLSDVIPVFFRLSYLSILQVLVAVILVYWHTSGIRSIEGGSREGLRQDDLRAFPSIR</sequence>
<feature type="transmembrane region" description="Helical" evidence="1">
    <location>
        <begin position="74"/>
        <end position="95"/>
    </location>
</feature>
<feature type="transmembrane region" description="Helical" evidence="1">
    <location>
        <begin position="153"/>
        <end position="177"/>
    </location>
</feature>
<evidence type="ECO:0008006" key="4">
    <source>
        <dbReference type="Google" id="ProtNLM"/>
    </source>
</evidence>
<protein>
    <recommendedName>
        <fullName evidence="4">Oligosaccharide repeat unit polymerase</fullName>
    </recommendedName>
</protein>
<organism evidence="2 3">
    <name type="scientific">Cryobacterium algoritolerans</name>
    <dbReference type="NCBI Taxonomy" id="1259184"/>
    <lineage>
        <taxon>Bacteria</taxon>
        <taxon>Bacillati</taxon>
        <taxon>Actinomycetota</taxon>
        <taxon>Actinomycetes</taxon>
        <taxon>Micrococcales</taxon>
        <taxon>Microbacteriaceae</taxon>
        <taxon>Cryobacterium</taxon>
    </lineage>
</organism>
<evidence type="ECO:0000313" key="3">
    <source>
        <dbReference type="Proteomes" id="UP000298412"/>
    </source>
</evidence>
<evidence type="ECO:0000256" key="1">
    <source>
        <dbReference type="SAM" id="Phobius"/>
    </source>
</evidence>
<reference evidence="2 3" key="1">
    <citation type="submission" date="2019-03" db="EMBL/GenBank/DDBJ databases">
        <title>Genomics of glacier-inhabiting Cryobacterium strains.</title>
        <authorList>
            <person name="Liu Q."/>
            <person name="Xin Y.-H."/>
        </authorList>
    </citation>
    <scope>NUCLEOTIDE SEQUENCE [LARGE SCALE GENOMIC DNA]</scope>
    <source>
        <strain evidence="2 3">MDT1-3</strain>
    </source>
</reference>
<feature type="transmembrane region" description="Helical" evidence="1">
    <location>
        <begin position="267"/>
        <end position="286"/>
    </location>
</feature>